<reference evidence="2 3" key="1">
    <citation type="submission" date="2020-02" db="EMBL/GenBank/DDBJ databases">
        <authorList>
            <person name="Zheng R.K."/>
            <person name="Sun C.M."/>
        </authorList>
    </citation>
    <scope>NUCLEOTIDE SEQUENCE [LARGE SCALE GENOMIC DNA]</scope>
    <source>
        <strain evidence="3">rifampicinis</strain>
    </source>
</reference>
<evidence type="ECO:0000313" key="2">
    <source>
        <dbReference type="EMBL" id="QPC81477.1"/>
    </source>
</evidence>
<dbReference type="InterPro" id="IPR016181">
    <property type="entry name" value="Acyl_CoA_acyltransferase"/>
</dbReference>
<evidence type="ECO:0000259" key="1">
    <source>
        <dbReference type="Pfam" id="PF00583"/>
    </source>
</evidence>
<organism evidence="2 3">
    <name type="scientific">Phototrophicus methaneseepsis</name>
    <dbReference type="NCBI Taxonomy" id="2710758"/>
    <lineage>
        <taxon>Bacteria</taxon>
        <taxon>Bacillati</taxon>
        <taxon>Chloroflexota</taxon>
        <taxon>Candidatus Thermofontia</taxon>
        <taxon>Phototrophicales</taxon>
        <taxon>Phototrophicaceae</taxon>
        <taxon>Phototrophicus</taxon>
    </lineage>
</organism>
<keyword evidence="2" id="KW-0808">Transferase</keyword>
<dbReference type="AlphaFoldDB" id="A0A7S8IDE2"/>
<proteinExistence type="predicted"/>
<sequence length="284" mass="31823">MQSSITIQLVHDHAQFEDAVNLQKIYWGDDDAALVPSHMLASIANYGGHVHAAYDGDTMVGVLMGFLGASIQPESQDAAPDRLLIMSKRMVVLPEYRGHKIGERLKLAQRDYALQHRIPLVTWTFDPMLSRNAYLNIHKLAALGQDYAVNYFGEAAAHPTLSEDRLVVNWWVDDSLTHQRLNGETLWQSADAPILNPVTFRDGLPVPSEPAALPEENLLLLEIPSQFVALNNVDAGLGRAWRDHGRHYFLETLKAGYQAVDFLRRNDRTFYVLAKLENPPGFAS</sequence>
<accession>A0A7S8IDE2</accession>
<dbReference type="InterPro" id="IPR038764">
    <property type="entry name" value="GNAT_N_AcTrfase_prd"/>
</dbReference>
<dbReference type="SUPFAM" id="SSF55729">
    <property type="entry name" value="Acyl-CoA N-acyltransferases (Nat)"/>
    <property type="match status" value="1"/>
</dbReference>
<dbReference type="KEGG" id="pmet:G4Y79_17515"/>
<dbReference type="InterPro" id="IPR000182">
    <property type="entry name" value="GNAT_dom"/>
</dbReference>
<dbReference type="Gene3D" id="3.40.630.30">
    <property type="match status" value="1"/>
</dbReference>
<dbReference type="EMBL" id="CP062983">
    <property type="protein sequence ID" value="QPC81477.1"/>
    <property type="molecule type" value="Genomic_DNA"/>
</dbReference>
<protein>
    <submittedName>
        <fullName evidence="2">GNAT family N-acetyltransferase</fullName>
    </submittedName>
</protein>
<dbReference type="RefSeq" id="WP_195169550.1">
    <property type="nucleotide sequence ID" value="NZ_CP062983.1"/>
</dbReference>
<evidence type="ECO:0000313" key="3">
    <source>
        <dbReference type="Proteomes" id="UP000594468"/>
    </source>
</evidence>
<keyword evidence="3" id="KW-1185">Reference proteome</keyword>
<dbReference type="PANTHER" id="PTHR41700:SF1">
    <property type="entry name" value="N-ACETYLTRANSFERASE DOMAIN-CONTAINING PROTEIN"/>
    <property type="match status" value="1"/>
</dbReference>
<name>A0A7S8IDE2_9CHLR</name>
<dbReference type="Pfam" id="PF00583">
    <property type="entry name" value="Acetyltransf_1"/>
    <property type="match status" value="1"/>
</dbReference>
<dbReference type="PANTHER" id="PTHR41700">
    <property type="entry name" value="GCN5-RELATED N-ACETYLTRANSFERASE"/>
    <property type="match status" value="1"/>
</dbReference>
<feature type="domain" description="N-acetyltransferase" evidence="1">
    <location>
        <begin position="45"/>
        <end position="123"/>
    </location>
</feature>
<gene>
    <name evidence="2" type="ORF">G4Y79_17515</name>
</gene>
<dbReference type="GO" id="GO:0016747">
    <property type="term" value="F:acyltransferase activity, transferring groups other than amino-acyl groups"/>
    <property type="evidence" value="ECO:0007669"/>
    <property type="project" value="InterPro"/>
</dbReference>
<dbReference type="Proteomes" id="UP000594468">
    <property type="component" value="Chromosome"/>
</dbReference>